<evidence type="ECO:0000256" key="1">
    <source>
        <dbReference type="SAM" id="SignalP"/>
    </source>
</evidence>
<comment type="caution">
    <text evidence="2">The sequence shown here is derived from an EMBL/GenBank/DDBJ whole genome shotgun (WGS) entry which is preliminary data.</text>
</comment>
<dbReference type="RefSeq" id="WP_063243847.1">
    <property type="nucleotide sequence ID" value="NZ_LUKF01000014.1"/>
</dbReference>
<gene>
    <name evidence="2" type="ORF">AZI85_05660</name>
</gene>
<organism evidence="2 3">
    <name type="scientific">Bdellovibrio bacteriovorus</name>
    <dbReference type="NCBI Taxonomy" id="959"/>
    <lineage>
        <taxon>Bacteria</taxon>
        <taxon>Pseudomonadati</taxon>
        <taxon>Bdellovibrionota</taxon>
        <taxon>Bdellovibrionia</taxon>
        <taxon>Bdellovibrionales</taxon>
        <taxon>Pseudobdellovibrionaceae</taxon>
        <taxon>Bdellovibrio</taxon>
    </lineage>
</organism>
<evidence type="ECO:0000313" key="3">
    <source>
        <dbReference type="Proteomes" id="UP000075391"/>
    </source>
</evidence>
<dbReference type="OrthoDB" id="5292544at2"/>
<accession>A0A150WIR0</accession>
<dbReference type="Proteomes" id="UP000075391">
    <property type="component" value="Unassembled WGS sequence"/>
</dbReference>
<dbReference type="EMBL" id="LUKF01000014">
    <property type="protein sequence ID" value="KYG63510.1"/>
    <property type="molecule type" value="Genomic_DNA"/>
</dbReference>
<reference evidence="2 3" key="1">
    <citation type="submission" date="2016-03" db="EMBL/GenBank/DDBJ databases">
        <authorList>
            <person name="Ploux O."/>
        </authorList>
    </citation>
    <scope>NUCLEOTIDE SEQUENCE [LARGE SCALE GENOMIC DNA]</scope>
    <source>
        <strain evidence="2 3">BER2</strain>
    </source>
</reference>
<name>A0A150WIR0_BDEBC</name>
<evidence type="ECO:0000313" key="2">
    <source>
        <dbReference type="EMBL" id="KYG63510.1"/>
    </source>
</evidence>
<dbReference type="AlphaFoldDB" id="A0A150WIR0"/>
<feature type="signal peptide" evidence="1">
    <location>
        <begin position="1"/>
        <end position="18"/>
    </location>
</feature>
<protein>
    <recommendedName>
        <fullName evidence="4">Lipoprotein</fullName>
    </recommendedName>
</protein>
<keyword evidence="1" id="KW-0732">Signal</keyword>
<sequence length="182" mass="19446">MKKIMYVLLLLMSANLVACSQEDSNVEVSITSSPLPLIPATAISCLAQENAGEDVATADISASYFKVPTITFNRKDTSKTLIIAFIRVSIQIPGSATPVTCEYGGDQLAALRGNWFDSLTKEAAIPVGEASYATTCPMYCGGINATNQFVATGTMEVFGLERDANQDETPVKVQTSITIQSY</sequence>
<evidence type="ECO:0008006" key="4">
    <source>
        <dbReference type="Google" id="ProtNLM"/>
    </source>
</evidence>
<proteinExistence type="predicted"/>
<feature type="chain" id="PRO_5007572961" description="Lipoprotein" evidence="1">
    <location>
        <begin position="19"/>
        <end position="182"/>
    </location>
</feature>